<evidence type="ECO:0000313" key="1">
    <source>
        <dbReference type="EMBL" id="RSX56935.1"/>
    </source>
</evidence>
<dbReference type="Proteomes" id="UP000287470">
    <property type="component" value="Unassembled WGS sequence"/>
</dbReference>
<reference evidence="1 2" key="1">
    <citation type="submission" date="2018-09" db="EMBL/GenBank/DDBJ databases">
        <title>Characterization of the phylogenetic diversity of five novel species belonging to the genus Bifidobacterium.</title>
        <authorList>
            <person name="Lugli G.A."/>
            <person name="Duranti S."/>
            <person name="Milani C."/>
        </authorList>
    </citation>
    <scope>NUCLEOTIDE SEQUENCE [LARGE SCALE GENOMIC DNA]</scope>
    <source>
        <strain evidence="1 2">2033B</strain>
    </source>
</reference>
<accession>A0A430FUN2</accession>
<sequence length="209" mass="23954">MVCPQPPMMAVCTDGPATLCGVNSLYPRNLTRRSIPSCPVYPFGSMKGTGEMSRTYKDRPYRLDIRAALVDEYLDSSAEAWPHASRESLADVVRYGYTRHNRNMHLPLRRRSNWRWIEGDRIPEYGNARRIRQHLKMACRGANSGLMDDDWDDPIVGFRTTPRMVRASASPLNPSNNQTQCNLVFYQFFKSTTMIYSCSFSSIIVKPIF</sequence>
<dbReference type="AlphaFoldDB" id="A0A430FUN2"/>
<protein>
    <submittedName>
        <fullName evidence="1">Uncharacterized protein</fullName>
    </submittedName>
</protein>
<organism evidence="1 2">
    <name type="scientific">Bifidobacterium samirii</name>
    <dbReference type="NCBI Taxonomy" id="2306974"/>
    <lineage>
        <taxon>Bacteria</taxon>
        <taxon>Bacillati</taxon>
        <taxon>Actinomycetota</taxon>
        <taxon>Actinomycetes</taxon>
        <taxon>Bifidobacteriales</taxon>
        <taxon>Bifidobacteriaceae</taxon>
        <taxon>Bifidobacterium</taxon>
    </lineage>
</organism>
<gene>
    <name evidence="1" type="ORF">D2E24_0880</name>
</gene>
<name>A0A430FUN2_9BIFI</name>
<evidence type="ECO:0000313" key="2">
    <source>
        <dbReference type="Proteomes" id="UP000287470"/>
    </source>
</evidence>
<proteinExistence type="predicted"/>
<comment type="caution">
    <text evidence="1">The sequence shown here is derived from an EMBL/GenBank/DDBJ whole genome shotgun (WGS) entry which is preliminary data.</text>
</comment>
<dbReference type="EMBL" id="QXGK01000007">
    <property type="protein sequence ID" value="RSX56935.1"/>
    <property type="molecule type" value="Genomic_DNA"/>
</dbReference>
<keyword evidence="2" id="KW-1185">Reference proteome</keyword>